<dbReference type="GO" id="GO:0016020">
    <property type="term" value="C:membrane"/>
    <property type="evidence" value="ECO:0007669"/>
    <property type="project" value="TreeGrafter"/>
</dbReference>
<reference evidence="6 7" key="1">
    <citation type="submission" date="2019-05" db="EMBL/GenBank/DDBJ databases">
        <authorList>
            <person name="Pankratov T."/>
            <person name="Grouzdev D."/>
        </authorList>
    </citation>
    <scope>NUCLEOTIDE SEQUENCE [LARGE SCALE GENOMIC DNA]</scope>
    <source>
        <strain evidence="6 7">KEBCLARHB70R</strain>
    </source>
</reference>
<dbReference type="InterPro" id="IPR057326">
    <property type="entry name" value="KR_dom"/>
</dbReference>
<keyword evidence="7" id="KW-1185">Reference proteome</keyword>
<keyword evidence="2" id="KW-0560">Oxidoreductase</keyword>
<dbReference type="Gene3D" id="3.40.50.720">
    <property type="entry name" value="NAD(P)-binding Rossmann-like Domain"/>
    <property type="match status" value="1"/>
</dbReference>
<sequence>MTSQIRLLDRTAVITGAAGGIGRAIAESLARRGCNLALADIDAKGLEVTARTMAASGVRVSTHRLDVSDAEAIAALPAQVLASHPGVDLLFNNAGVALGGSFEDVSERDFDWLLSINLQGVVRMTRAFLPLLRRSDDARLVNLSSLFGLIAPPGQTAYAASKFAVRGFSESLRHELAGSSVGVTVVHPGGVNTAIARNARIHANASPQEIERSRVLFQRALTMPPQVAGEIIVRAVERRRARILVGRDARIAATLERLAPISHWRLLERISKSKASRRPPATRSGRPARTGA</sequence>
<dbReference type="CDD" id="cd05233">
    <property type="entry name" value="SDR_c"/>
    <property type="match status" value="1"/>
</dbReference>
<dbReference type="GO" id="GO:0016491">
    <property type="term" value="F:oxidoreductase activity"/>
    <property type="evidence" value="ECO:0007669"/>
    <property type="project" value="UniProtKB-KW"/>
</dbReference>
<dbReference type="PRINTS" id="PR00080">
    <property type="entry name" value="SDRFAMILY"/>
</dbReference>
<dbReference type="AlphaFoldDB" id="A0A5R9J0W9"/>
<evidence type="ECO:0000256" key="2">
    <source>
        <dbReference type="ARBA" id="ARBA00023002"/>
    </source>
</evidence>
<dbReference type="OrthoDB" id="9781689at2"/>
<dbReference type="Proteomes" id="UP000305654">
    <property type="component" value="Unassembled WGS sequence"/>
</dbReference>
<organism evidence="6 7">
    <name type="scientific">Lichenicoccus roseus</name>
    <dbReference type="NCBI Taxonomy" id="2683649"/>
    <lineage>
        <taxon>Bacteria</taxon>
        <taxon>Pseudomonadati</taxon>
        <taxon>Pseudomonadota</taxon>
        <taxon>Alphaproteobacteria</taxon>
        <taxon>Acetobacterales</taxon>
        <taxon>Acetobacteraceae</taxon>
        <taxon>Lichenicoccus</taxon>
    </lineage>
</organism>
<evidence type="ECO:0000256" key="1">
    <source>
        <dbReference type="ARBA" id="ARBA00006484"/>
    </source>
</evidence>
<dbReference type="SUPFAM" id="SSF51735">
    <property type="entry name" value="NAD(P)-binding Rossmann-fold domains"/>
    <property type="match status" value="1"/>
</dbReference>
<dbReference type="PANTHER" id="PTHR44196:SF1">
    <property type="entry name" value="DEHYDROGENASE_REDUCTASE SDR FAMILY MEMBER 7B"/>
    <property type="match status" value="1"/>
</dbReference>
<accession>A0A5R9J0W9</accession>
<evidence type="ECO:0000256" key="3">
    <source>
        <dbReference type="RuleBase" id="RU000363"/>
    </source>
</evidence>
<dbReference type="InterPro" id="IPR002347">
    <property type="entry name" value="SDR_fam"/>
</dbReference>
<dbReference type="EMBL" id="VCDI01000007">
    <property type="protein sequence ID" value="TLU71335.1"/>
    <property type="molecule type" value="Genomic_DNA"/>
</dbReference>
<evidence type="ECO:0000313" key="7">
    <source>
        <dbReference type="Proteomes" id="UP000305654"/>
    </source>
</evidence>
<dbReference type="PROSITE" id="PS00061">
    <property type="entry name" value="ADH_SHORT"/>
    <property type="match status" value="1"/>
</dbReference>
<comment type="caution">
    <text evidence="6">The sequence shown here is derived from an EMBL/GenBank/DDBJ whole genome shotgun (WGS) entry which is preliminary data.</text>
</comment>
<comment type="similarity">
    <text evidence="1 3">Belongs to the short-chain dehydrogenases/reductases (SDR) family.</text>
</comment>
<dbReference type="PRINTS" id="PR00081">
    <property type="entry name" value="GDHRDH"/>
</dbReference>
<gene>
    <name evidence="6" type="ORF">FE263_17725</name>
</gene>
<feature type="region of interest" description="Disordered" evidence="4">
    <location>
        <begin position="272"/>
        <end position="292"/>
    </location>
</feature>
<protein>
    <submittedName>
        <fullName evidence="6">SDR family oxidoreductase</fullName>
    </submittedName>
</protein>
<evidence type="ECO:0000259" key="5">
    <source>
        <dbReference type="SMART" id="SM00822"/>
    </source>
</evidence>
<dbReference type="InterPro" id="IPR020904">
    <property type="entry name" value="Sc_DH/Rdtase_CS"/>
</dbReference>
<feature type="domain" description="Ketoreductase" evidence="5">
    <location>
        <begin position="10"/>
        <end position="192"/>
    </location>
</feature>
<proteinExistence type="inferred from homology"/>
<dbReference type="Pfam" id="PF00106">
    <property type="entry name" value="adh_short"/>
    <property type="match status" value="1"/>
</dbReference>
<name>A0A5R9J0W9_9PROT</name>
<dbReference type="PANTHER" id="PTHR44196">
    <property type="entry name" value="DEHYDROGENASE/REDUCTASE SDR FAMILY MEMBER 7B"/>
    <property type="match status" value="1"/>
</dbReference>
<evidence type="ECO:0000313" key="6">
    <source>
        <dbReference type="EMBL" id="TLU71335.1"/>
    </source>
</evidence>
<dbReference type="FunFam" id="3.40.50.720:FF:000084">
    <property type="entry name" value="Short-chain dehydrogenase reductase"/>
    <property type="match status" value="1"/>
</dbReference>
<dbReference type="RefSeq" id="WP_138327372.1">
    <property type="nucleotide sequence ID" value="NZ_VCDI01000007.1"/>
</dbReference>
<evidence type="ECO:0000256" key="4">
    <source>
        <dbReference type="SAM" id="MobiDB-lite"/>
    </source>
</evidence>
<dbReference type="SMART" id="SM00822">
    <property type="entry name" value="PKS_KR"/>
    <property type="match status" value="1"/>
</dbReference>
<dbReference type="InterPro" id="IPR036291">
    <property type="entry name" value="NAD(P)-bd_dom_sf"/>
</dbReference>